<comment type="caution">
    <text evidence="1">The sequence shown here is derived from an EMBL/GenBank/DDBJ whole genome shotgun (WGS) entry which is preliminary data.</text>
</comment>
<name>A0AAD9A7I2_9PEZI</name>
<gene>
    <name evidence="1" type="ORF">CCHR01_14803</name>
</gene>
<protein>
    <submittedName>
        <fullName evidence="1">Uncharacterized protein</fullName>
    </submittedName>
</protein>
<dbReference type="Proteomes" id="UP001243330">
    <property type="component" value="Unassembled WGS sequence"/>
</dbReference>
<dbReference type="AlphaFoldDB" id="A0AAD9A7I2"/>
<accession>A0AAD9A7I2</accession>
<proteinExistence type="predicted"/>
<reference evidence="1" key="1">
    <citation type="submission" date="2023-01" db="EMBL/GenBank/DDBJ databases">
        <title>Colletotrichum chrysophilum M932 genome sequence.</title>
        <authorList>
            <person name="Baroncelli R."/>
        </authorList>
    </citation>
    <scope>NUCLEOTIDE SEQUENCE</scope>
    <source>
        <strain evidence="1">M932</strain>
    </source>
</reference>
<dbReference type="EMBL" id="JAQOWY010000406">
    <property type="protein sequence ID" value="KAK1842577.1"/>
    <property type="molecule type" value="Genomic_DNA"/>
</dbReference>
<sequence>MPKDDNHTNLRSTPQSFAMADPDIASLWETKKDADIWLMMGEEKWELHDKVIRGRSEMVDFLVDQKAAMVTQTSSPLPICFCILHSTGALLTTCSTRTTASRNSR</sequence>
<evidence type="ECO:0000313" key="2">
    <source>
        <dbReference type="Proteomes" id="UP001243330"/>
    </source>
</evidence>
<evidence type="ECO:0000313" key="1">
    <source>
        <dbReference type="EMBL" id="KAK1842577.1"/>
    </source>
</evidence>
<organism evidence="1 2">
    <name type="scientific">Colletotrichum chrysophilum</name>
    <dbReference type="NCBI Taxonomy" id="1836956"/>
    <lineage>
        <taxon>Eukaryota</taxon>
        <taxon>Fungi</taxon>
        <taxon>Dikarya</taxon>
        <taxon>Ascomycota</taxon>
        <taxon>Pezizomycotina</taxon>
        <taxon>Sordariomycetes</taxon>
        <taxon>Hypocreomycetidae</taxon>
        <taxon>Glomerellales</taxon>
        <taxon>Glomerellaceae</taxon>
        <taxon>Colletotrichum</taxon>
        <taxon>Colletotrichum gloeosporioides species complex</taxon>
    </lineage>
</organism>
<keyword evidence="2" id="KW-1185">Reference proteome</keyword>